<name>A0AA44WAQ0_VERDA</name>
<gene>
    <name evidence="2" type="ORF">BJF96_g8686</name>
</gene>
<comment type="caution">
    <text evidence="2">The sequence shown here is derived from an EMBL/GenBank/DDBJ whole genome shotgun (WGS) entry which is preliminary data.</text>
</comment>
<sequence>MISAKVSTGCEENEEISGIPKGTYEADGDNEKARYIHHVWKRQNIV</sequence>
<dbReference type="AlphaFoldDB" id="A0AA44WAQ0"/>
<evidence type="ECO:0000313" key="2">
    <source>
        <dbReference type="EMBL" id="PNH28046.1"/>
    </source>
</evidence>
<protein>
    <submittedName>
        <fullName evidence="2">Uncharacterized protein</fullName>
    </submittedName>
</protein>
<feature type="region of interest" description="Disordered" evidence="1">
    <location>
        <begin position="1"/>
        <end position="24"/>
    </location>
</feature>
<evidence type="ECO:0000256" key="1">
    <source>
        <dbReference type="SAM" id="MobiDB-lite"/>
    </source>
</evidence>
<dbReference type="Proteomes" id="UP000236305">
    <property type="component" value="Unassembled WGS sequence"/>
</dbReference>
<accession>A0AA44WAQ0</accession>
<reference evidence="2 3" key="1">
    <citation type="submission" date="2017-12" db="EMBL/GenBank/DDBJ databases">
        <title>Comparative genomics yields insights into virulence evolution of Verticillium dahliae.</title>
        <authorList>
            <person name="Fan R."/>
            <person name="Armitage A.D."/>
            <person name="Cascant-Lopez E."/>
            <person name="Sobczyk M."/>
            <person name="Cockerton H.M."/>
            <person name="Harrison R.J."/>
        </authorList>
    </citation>
    <scope>NUCLEOTIDE SEQUENCE [LARGE SCALE GENOMIC DNA]</scope>
    <source>
        <strain evidence="2 3">12008</strain>
    </source>
</reference>
<proteinExistence type="predicted"/>
<dbReference type="EMBL" id="MPSH01000038">
    <property type="protein sequence ID" value="PNH28046.1"/>
    <property type="molecule type" value="Genomic_DNA"/>
</dbReference>
<evidence type="ECO:0000313" key="3">
    <source>
        <dbReference type="Proteomes" id="UP000236305"/>
    </source>
</evidence>
<organism evidence="2 3">
    <name type="scientific">Verticillium dahliae</name>
    <name type="common">Verticillium wilt</name>
    <dbReference type="NCBI Taxonomy" id="27337"/>
    <lineage>
        <taxon>Eukaryota</taxon>
        <taxon>Fungi</taxon>
        <taxon>Dikarya</taxon>
        <taxon>Ascomycota</taxon>
        <taxon>Pezizomycotina</taxon>
        <taxon>Sordariomycetes</taxon>
        <taxon>Hypocreomycetidae</taxon>
        <taxon>Glomerellales</taxon>
        <taxon>Plectosphaerellaceae</taxon>
        <taxon>Verticillium</taxon>
    </lineage>
</organism>